<dbReference type="EMBL" id="ML208487">
    <property type="protein sequence ID" value="TFK64165.1"/>
    <property type="molecule type" value="Genomic_DNA"/>
</dbReference>
<gene>
    <name evidence="1" type="ORF">BDN72DRAFT_774893</name>
</gene>
<proteinExistence type="predicted"/>
<keyword evidence="2" id="KW-1185">Reference proteome</keyword>
<accession>A0ACD3AEI4</accession>
<reference evidence="1 2" key="1">
    <citation type="journal article" date="2019" name="Nat. Ecol. Evol.">
        <title>Megaphylogeny resolves global patterns of mushroom evolution.</title>
        <authorList>
            <person name="Varga T."/>
            <person name="Krizsan K."/>
            <person name="Foldi C."/>
            <person name="Dima B."/>
            <person name="Sanchez-Garcia M."/>
            <person name="Sanchez-Ramirez S."/>
            <person name="Szollosi G.J."/>
            <person name="Szarkandi J.G."/>
            <person name="Papp V."/>
            <person name="Albert L."/>
            <person name="Andreopoulos W."/>
            <person name="Angelini C."/>
            <person name="Antonin V."/>
            <person name="Barry K.W."/>
            <person name="Bougher N.L."/>
            <person name="Buchanan P."/>
            <person name="Buyck B."/>
            <person name="Bense V."/>
            <person name="Catcheside P."/>
            <person name="Chovatia M."/>
            <person name="Cooper J."/>
            <person name="Damon W."/>
            <person name="Desjardin D."/>
            <person name="Finy P."/>
            <person name="Geml J."/>
            <person name="Haridas S."/>
            <person name="Hughes K."/>
            <person name="Justo A."/>
            <person name="Karasinski D."/>
            <person name="Kautmanova I."/>
            <person name="Kiss B."/>
            <person name="Kocsube S."/>
            <person name="Kotiranta H."/>
            <person name="LaButti K.M."/>
            <person name="Lechner B.E."/>
            <person name="Liimatainen K."/>
            <person name="Lipzen A."/>
            <person name="Lukacs Z."/>
            <person name="Mihaltcheva S."/>
            <person name="Morgado L.N."/>
            <person name="Niskanen T."/>
            <person name="Noordeloos M.E."/>
            <person name="Ohm R.A."/>
            <person name="Ortiz-Santana B."/>
            <person name="Ovrebo C."/>
            <person name="Racz N."/>
            <person name="Riley R."/>
            <person name="Savchenko A."/>
            <person name="Shiryaev A."/>
            <person name="Soop K."/>
            <person name="Spirin V."/>
            <person name="Szebenyi C."/>
            <person name="Tomsovsky M."/>
            <person name="Tulloss R.E."/>
            <person name="Uehling J."/>
            <person name="Grigoriev I.V."/>
            <person name="Vagvolgyi C."/>
            <person name="Papp T."/>
            <person name="Martin F.M."/>
            <person name="Miettinen O."/>
            <person name="Hibbett D.S."/>
            <person name="Nagy L.G."/>
        </authorList>
    </citation>
    <scope>NUCLEOTIDE SEQUENCE [LARGE SCALE GENOMIC DNA]</scope>
    <source>
        <strain evidence="1 2">NL-1719</strain>
    </source>
</reference>
<sequence length="288" mass="32617">LPTCPLTIHALLHIADSIEILGPPWAYWAFPMERFCGHLQPIIHSRRYPFANIDNYVTATAQLAQVKLLYSLGNQLSMRRKATDSPEHSVVLPNYPIHRLLSPMERPIPPLILERVISHLVTRFEVAAPIIRRHLNTTSIGQWARLRQLDDGDDMKAAALLPNAEDQRDATWVRYDLLVDRHSRSRRRTPDFTLESQYGQLIHILTVPLPATTDLKLTEPTTLILGACRQCILSAVNSMNYPVHKNMGAIEVVDIANIVGLIGRVKQLGINIELNEWVILDRSGHVDH</sequence>
<protein>
    <submittedName>
        <fullName evidence="1">Uncharacterized protein</fullName>
    </submittedName>
</protein>
<name>A0ACD3AEI4_9AGAR</name>
<evidence type="ECO:0000313" key="1">
    <source>
        <dbReference type="EMBL" id="TFK64165.1"/>
    </source>
</evidence>
<feature type="non-terminal residue" evidence="1">
    <location>
        <position position="1"/>
    </location>
</feature>
<organism evidence="1 2">
    <name type="scientific">Pluteus cervinus</name>
    <dbReference type="NCBI Taxonomy" id="181527"/>
    <lineage>
        <taxon>Eukaryota</taxon>
        <taxon>Fungi</taxon>
        <taxon>Dikarya</taxon>
        <taxon>Basidiomycota</taxon>
        <taxon>Agaricomycotina</taxon>
        <taxon>Agaricomycetes</taxon>
        <taxon>Agaricomycetidae</taxon>
        <taxon>Agaricales</taxon>
        <taxon>Pluteineae</taxon>
        <taxon>Pluteaceae</taxon>
        <taxon>Pluteus</taxon>
    </lineage>
</organism>
<evidence type="ECO:0000313" key="2">
    <source>
        <dbReference type="Proteomes" id="UP000308600"/>
    </source>
</evidence>
<dbReference type="Proteomes" id="UP000308600">
    <property type="component" value="Unassembled WGS sequence"/>
</dbReference>